<evidence type="ECO:0000313" key="2">
    <source>
        <dbReference type="EMBL" id="CAL6009700.1"/>
    </source>
</evidence>
<dbReference type="Proteomes" id="UP001642409">
    <property type="component" value="Unassembled WGS sequence"/>
</dbReference>
<protein>
    <submittedName>
        <fullName evidence="1">Uncharacterized protein</fullName>
    </submittedName>
</protein>
<evidence type="ECO:0000313" key="1">
    <source>
        <dbReference type="EMBL" id="CAI9970101.1"/>
    </source>
</evidence>
<gene>
    <name evidence="2" type="ORF">HINF_LOCUS21726</name>
    <name evidence="1" type="ORF">HINF_LOCUS57746</name>
</gene>
<evidence type="ECO:0000313" key="3">
    <source>
        <dbReference type="Proteomes" id="UP001642409"/>
    </source>
</evidence>
<dbReference type="EMBL" id="CAXDID020000060">
    <property type="protein sequence ID" value="CAL6009700.1"/>
    <property type="molecule type" value="Genomic_DNA"/>
</dbReference>
<accession>A0AA86R9Z2</accession>
<dbReference type="AlphaFoldDB" id="A0AA86R9Z2"/>
<reference evidence="2 3" key="2">
    <citation type="submission" date="2024-07" db="EMBL/GenBank/DDBJ databases">
        <authorList>
            <person name="Akdeniz Z."/>
        </authorList>
    </citation>
    <scope>NUCLEOTIDE SEQUENCE [LARGE SCALE GENOMIC DNA]</scope>
</reference>
<organism evidence="1">
    <name type="scientific">Hexamita inflata</name>
    <dbReference type="NCBI Taxonomy" id="28002"/>
    <lineage>
        <taxon>Eukaryota</taxon>
        <taxon>Metamonada</taxon>
        <taxon>Diplomonadida</taxon>
        <taxon>Hexamitidae</taxon>
        <taxon>Hexamitinae</taxon>
        <taxon>Hexamita</taxon>
    </lineage>
</organism>
<reference evidence="1" key="1">
    <citation type="submission" date="2023-06" db="EMBL/GenBank/DDBJ databases">
        <authorList>
            <person name="Kurt Z."/>
        </authorList>
    </citation>
    <scope>NUCLEOTIDE SEQUENCE</scope>
</reference>
<comment type="caution">
    <text evidence="1">The sequence shown here is derived from an EMBL/GenBank/DDBJ whole genome shotgun (WGS) entry which is preliminary data.</text>
</comment>
<proteinExistence type="predicted"/>
<name>A0AA86R9Z2_9EUKA</name>
<dbReference type="EMBL" id="CATOUU010001068">
    <property type="protein sequence ID" value="CAI9970101.1"/>
    <property type="molecule type" value="Genomic_DNA"/>
</dbReference>
<sequence>MTLVDLFNIKCEPNKPFETTQECVQYMKNINFALRNHGTISNDQLLQIIQQNAAIQPDESKLLYLSFGQNREMTQQQDYQYVDQQLDQLKHFFNCDGGDLLECIQRQNTTFSYIQRILFGLNADSNLNYNNLFNATDLIKVIRNRCEKDSQSELIDLLISNRLKFTSDFYDFAFIISDCFTLVKPAEFTSAQQIVDEFYQRVQLFENKYNITFRNALNKCYNNNIPEYVESVEHEFILSSERELYSTLIKKVFQIETKHPMHFFKVYFKSLLNEVQKKAGIDSYLEQCMVTYLNKNMCEFVSSLYSQLTNKTQEFQTIEDFVRESEKQIQKTNKSIQLKINELSQYAAYEVNKQENTKELRIVKINYDQQIFLNKEQNLSVRQLISYFQPELYFQPVEEKMDCDNSQWLFALRSIVQNLHQVFIKLQYTNKSLLEKYSEYEVYLVPVVCSWICDQQNVPKLKKAFKDFNSQFITSYCHPVKFFMMQLTIDQKVNVLWKPYAYKTEESELTSYILKEFQLNCYANILDFYLTVVKQFRKDTQKPLLFILNEFVAKYELIYAQKIQKDLFNEETTLSKIEDLKVTFEKHILRIYENTPELLKLFKFAHHFTDKTQFAMTEKLTEQFRILGKRIKMDVKKETAAALTINLISIFKQMQNDFPKHFDCLADYLTYIHDLLMQDYVLAQQSTDWITQLGQLLLAEGFQSLPILPKTQSKPEQVQMIIKQFLKETGQDNLHEVLQTLDQQKKTNFKEFVDAQAKPDFSYDKICQKYTQQLFELYVQGVKSSGKQLNSVKHLLDYTKMTKSVEIEDNLQPEAEQIPVQNAPETGLTQQFNQFDQNQTYEQYDPYYQPQQQFPVQTGRTDQYQMYQDGPAVPFSTQSYDPFTQ</sequence>
<keyword evidence="3" id="KW-1185">Reference proteome</keyword>